<dbReference type="SUPFAM" id="SSF47384">
    <property type="entry name" value="Homodimeric domain of signal transducing histidine kinase"/>
    <property type="match status" value="1"/>
</dbReference>
<dbReference type="PROSITE" id="PS50110">
    <property type="entry name" value="RESPONSE_REGULATORY"/>
    <property type="match status" value="2"/>
</dbReference>
<dbReference type="CDD" id="cd00082">
    <property type="entry name" value="HisKA"/>
    <property type="match status" value="1"/>
</dbReference>
<keyword evidence="4" id="KW-0808">Transferase</keyword>
<keyword evidence="8" id="KW-0902">Two-component regulatory system</keyword>
<dbReference type="SUPFAM" id="SSF52172">
    <property type="entry name" value="CheY-like"/>
    <property type="match status" value="2"/>
</dbReference>
<evidence type="ECO:0000256" key="3">
    <source>
        <dbReference type="ARBA" id="ARBA00022553"/>
    </source>
</evidence>
<dbReference type="InterPro" id="IPR001789">
    <property type="entry name" value="Sig_transdc_resp-reg_receiver"/>
</dbReference>
<feature type="coiled-coil region" evidence="12">
    <location>
        <begin position="130"/>
        <end position="164"/>
    </location>
</feature>
<dbReference type="FunFam" id="3.30.565.10:FF:000010">
    <property type="entry name" value="Sensor histidine kinase RcsC"/>
    <property type="match status" value="1"/>
</dbReference>
<dbReference type="Pfam" id="PF00072">
    <property type="entry name" value="Response_reg"/>
    <property type="match status" value="2"/>
</dbReference>
<feature type="domain" description="Response regulatory" evidence="14">
    <location>
        <begin position="734"/>
        <end position="850"/>
    </location>
</feature>
<sequence length="950" mass="107771">MNSPISILLVDDDEEDFLITENLLLKSNHFKYQIQWCSSYQAAQAALHTHTFDLVLVDYFLGNKTGIDFIAENRDAGIWIPTILLTGLGTYDTDLKAMQSGAADYLNKNTLTSSDLERSIRYALQQFQHQNMLRESKQRFKQLAEELEQRVEERTHALNQINQELQTNQKKLQLLYTLSDQAHQEWSLSDLLKNTLQKIADYLNSLCAAIHIPPQSPLLSLLNPSVPLFYCPTQANQMTCEHHHQCKDRLNAESFLREGEQYIHQDRIDTLNNNFFPENTLIQPVSWKEDLLFSMFFILAPEDRADPDLPQLMTQVTHQISNMLQQFVNMQLIKENEERLKQFMEAIPVGIFALSADGTPFYANRGAQELLKLPSQLDIPLQNLFETLPIYREGTAEPYPYAETPWQKALGGHDSSVDDLEIRLTDQPLSLQAWGRSVRDIQGNLRYAIATFADISEIKQTQRDLILARQKAEDANNAKSAFLANMSHEIRTPMNAILGFTQLLQMDSTLSKEQQQKLTVILQSGEHLLRLISDILEMSKIEAGHVSLELESVDIYQILSELESIFNAKAYEKKLDFSVSSSLNMPRHFKLDKQKLRQILFNLLSNAFKFTSQGQIELFLRVKPKDPHFYELTFKVRDTGLGIPPEEQEKVFQNFEQTSSGKQVHGGTGLGLAISQRFAKLMGGEISFESQVNQGSCFSLSLMASLSETTATKAQEETVLANPVFDFGHLHSPHALVVDDQIHNRDILRLLLEPYGFVVLEAANGQEALDIVEEINPDVIFLDMSMPIMDGLTCLKHLRENPDTQDICIIMITANAFSSDQQTCLMEGANAFVSKPYKKETIIELLSKHLSIKTTTGNTQIPIAHQITPSASISALQCATNLPKGLLKQLLAAAICSDEDHFLQLTQRVESYDTDLAQQLINWLQNYYHERLITFLETAHELQFPSSESS</sequence>
<feature type="modified residue" description="4-aspartylphosphate" evidence="11">
    <location>
        <position position="783"/>
    </location>
</feature>
<comment type="catalytic activity">
    <reaction evidence="1">
        <text>ATP + protein L-histidine = ADP + protein N-phospho-L-histidine.</text>
        <dbReference type="EC" id="2.7.13.3"/>
    </reaction>
</comment>
<evidence type="ECO:0000256" key="7">
    <source>
        <dbReference type="ARBA" id="ARBA00022840"/>
    </source>
</evidence>
<dbReference type="Pfam" id="PF02518">
    <property type="entry name" value="HATPase_c"/>
    <property type="match status" value="1"/>
</dbReference>
<evidence type="ECO:0000259" key="15">
    <source>
        <dbReference type="PROSITE" id="PS50112"/>
    </source>
</evidence>
<dbReference type="Pfam" id="PF00989">
    <property type="entry name" value="PAS"/>
    <property type="match status" value="1"/>
</dbReference>
<dbReference type="GO" id="GO:0000155">
    <property type="term" value="F:phosphorelay sensor kinase activity"/>
    <property type="evidence" value="ECO:0007669"/>
    <property type="project" value="InterPro"/>
</dbReference>
<dbReference type="Gene3D" id="3.30.565.10">
    <property type="entry name" value="Histidine kinase-like ATPase, C-terminal domain"/>
    <property type="match status" value="1"/>
</dbReference>
<feature type="domain" description="Histidine kinase" evidence="13">
    <location>
        <begin position="485"/>
        <end position="706"/>
    </location>
</feature>
<keyword evidence="5" id="KW-0547">Nucleotide-binding</keyword>
<feature type="domain" description="Response regulatory" evidence="14">
    <location>
        <begin position="6"/>
        <end position="123"/>
    </location>
</feature>
<dbReference type="PANTHER" id="PTHR45339">
    <property type="entry name" value="HYBRID SIGNAL TRANSDUCTION HISTIDINE KINASE J"/>
    <property type="match status" value="1"/>
</dbReference>
<keyword evidence="12" id="KW-0175">Coiled coil</keyword>
<dbReference type="InterPro" id="IPR000014">
    <property type="entry name" value="PAS"/>
</dbReference>
<evidence type="ECO:0000313" key="16">
    <source>
        <dbReference type="EMBL" id="PIW17837.1"/>
    </source>
</evidence>
<dbReference type="InterPro" id="IPR003594">
    <property type="entry name" value="HATPase_dom"/>
</dbReference>
<dbReference type="InterPro" id="IPR003661">
    <property type="entry name" value="HisK_dim/P_dom"/>
</dbReference>
<dbReference type="CDD" id="cd00156">
    <property type="entry name" value="REC"/>
    <property type="match status" value="1"/>
</dbReference>
<keyword evidence="7" id="KW-0067">ATP-binding</keyword>
<dbReference type="CDD" id="cd16922">
    <property type="entry name" value="HATPase_EvgS-ArcB-TorS-like"/>
    <property type="match status" value="1"/>
</dbReference>
<dbReference type="Pfam" id="PF00512">
    <property type="entry name" value="HisKA"/>
    <property type="match status" value="1"/>
</dbReference>
<dbReference type="SMART" id="SM00448">
    <property type="entry name" value="REC"/>
    <property type="match status" value="2"/>
</dbReference>
<evidence type="ECO:0000256" key="5">
    <source>
        <dbReference type="ARBA" id="ARBA00022741"/>
    </source>
</evidence>
<dbReference type="SUPFAM" id="SSF55785">
    <property type="entry name" value="PYP-like sensor domain (PAS domain)"/>
    <property type="match status" value="1"/>
</dbReference>
<dbReference type="InterPro" id="IPR005467">
    <property type="entry name" value="His_kinase_dom"/>
</dbReference>
<dbReference type="FunFam" id="1.10.287.130:FF:000002">
    <property type="entry name" value="Two-component osmosensing histidine kinase"/>
    <property type="match status" value="1"/>
</dbReference>
<dbReference type="PROSITE" id="PS50109">
    <property type="entry name" value="HIS_KIN"/>
    <property type="match status" value="1"/>
</dbReference>
<gene>
    <name evidence="16" type="ORF">COW36_07145</name>
</gene>
<evidence type="ECO:0000259" key="14">
    <source>
        <dbReference type="PROSITE" id="PS50110"/>
    </source>
</evidence>
<evidence type="ECO:0000313" key="17">
    <source>
        <dbReference type="Proteomes" id="UP000231019"/>
    </source>
</evidence>
<proteinExistence type="predicted"/>
<dbReference type="InterPro" id="IPR036097">
    <property type="entry name" value="HisK_dim/P_sf"/>
</dbReference>
<evidence type="ECO:0000256" key="4">
    <source>
        <dbReference type="ARBA" id="ARBA00022679"/>
    </source>
</evidence>
<dbReference type="CDD" id="cd17546">
    <property type="entry name" value="REC_hyHK_CKI1_RcsC-like"/>
    <property type="match status" value="1"/>
</dbReference>
<evidence type="ECO:0000256" key="8">
    <source>
        <dbReference type="ARBA" id="ARBA00023012"/>
    </source>
</evidence>
<dbReference type="GO" id="GO:0005524">
    <property type="term" value="F:ATP binding"/>
    <property type="evidence" value="ECO:0007669"/>
    <property type="project" value="UniProtKB-KW"/>
</dbReference>
<reference evidence="16 17" key="1">
    <citation type="submission" date="2017-09" db="EMBL/GenBank/DDBJ databases">
        <title>Depth-based differentiation of microbial function through sediment-hosted aquifers and enrichment of novel symbionts in the deep terrestrial subsurface.</title>
        <authorList>
            <person name="Probst A.J."/>
            <person name="Ladd B."/>
            <person name="Jarett J.K."/>
            <person name="Geller-Mcgrath D.E."/>
            <person name="Sieber C.M."/>
            <person name="Emerson J.B."/>
            <person name="Anantharaman K."/>
            <person name="Thomas B.C."/>
            <person name="Malmstrom R."/>
            <person name="Stieglmeier M."/>
            <person name="Klingl A."/>
            <person name="Woyke T."/>
            <person name="Ryan C.M."/>
            <person name="Banfield J.F."/>
        </authorList>
    </citation>
    <scope>NUCLEOTIDE SEQUENCE [LARGE SCALE GENOMIC DNA]</scope>
    <source>
        <strain evidence="16">CG17_big_fil_post_rev_8_21_14_2_50_48_46</strain>
    </source>
</reference>
<evidence type="ECO:0000256" key="10">
    <source>
        <dbReference type="ARBA" id="ARBA00068150"/>
    </source>
</evidence>
<evidence type="ECO:0000256" key="9">
    <source>
        <dbReference type="ARBA" id="ARBA00064003"/>
    </source>
</evidence>
<dbReference type="InterPro" id="IPR011006">
    <property type="entry name" value="CheY-like_superfamily"/>
</dbReference>
<dbReference type="Proteomes" id="UP000231019">
    <property type="component" value="Unassembled WGS sequence"/>
</dbReference>
<keyword evidence="6" id="KW-0418">Kinase</keyword>
<dbReference type="Gene3D" id="3.30.450.20">
    <property type="entry name" value="PAS domain"/>
    <property type="match status" value="1"/>
</dbReference>
<comment type="subunit">
    <text evidence="9">At low DSF concentrations, interacts with RpfF.</text>
</comment>
<dbReference type="PROSITE" id="PS50112">
    <property type="entry name" value="PAS"/>
    <property type="match status" value="1"/>
</dbReference>
<dbReference type="InterPro" id="IPR004358">
    <property type="entry name" value="Sig_transdc_His_kin-like_C"/>
</dbReference>
<accession>A0A2M7G764</accession>
<dbReference type="InterPro" id="IPR035965">
    <property type="entry name" value="PAS-like_dom_sf"/>
</dbReference>
<evidence type="ECO:0000256" key="2">
    <source>
        <dbReference type="ARBA" id="ARBA00012438"/>
    </source>
</evidence>
<dbReference type="EC" id="2.7.13.3" evidence="2"/>
<evidence type="ECO:0000256" key="12">
    <source>
        <dbReference type="SAM" id="Coils"/>
    </source>
</evidence>
<name>A0A2M7G764_9BACT</name>
<dbReference type="SMART" id="SM00388">
    <property type="entry name" value="HisKA"/>
    <property type="match status" value="1"/>
</dbReference>
<dbReference type="AlphaFoldDB" id="A0A2M7G764"/>
<comment type="caution">
    <text evidence="16">The sequence shown here is derived from an EMBL/GenBank/DDBJ whole genome shotgun (WGS) entry which is preliminary data.</text>
</comment>
<dbReference type="SUPFAM" id="SSF55874">
    <property type="entry name" value="ATPase domain of HSP90 chaperone/DNA topoisomerase II/histidine kinase"/>
    <property type="match status" value="1"/>
</dbReference>
<dbReference type="InterPro" id="IPR036890">
    <property type="entry name" value="HATPase_C_sf"/>
</dbReference>
<evidence type="ECO:0000256" key="11">
    <source>
        <dbReference type="PROSITE-ProRule" id="PRU00169"/>
    </source>
</evidence>
<dbReference type="Gene3D" id="3.40.50.2300">
    <property type="match status" value="2"/>
</dbReference>
<dbReference type="InterPro" id="IPR013767">
    <property type="entry name" value="PAS_fold"/>
</dbReference>
<evidence type="ECO:0000259" key="13">
    <source>
        <dbReference type="PROSITE" id="PS50109"/>
    </source>
</evidence>
<organism evidence="16 17">
    <name type="scientific">bacterium (Candidatus Blackallbacteria) CG17_big_fil_post_rev_8_21_14_2_50_48_46</name>
    <dbReference type="NCBI Taxonomy" id="2014261"/>
    <lineage>
        <taxon>Bacteria</taxon>
        <taxon>Candidatus Blackallbacteria</taxon>
    </lineage>
</organism>
<dbReference type="Gene3D" id="1.10.287.130">
    <property type="match status" value="1"/>
</dbReference>
<dbReference type="SMART" id="SM00387">
    <property type="entry name" value="HATPase_c"/>
    <property type="match status" value="1"/>
</dbReference>
<dbReference type="PRINTS" id="PR00344">
    <property type="entry name" value="BCTRLSENSOR"/>
</dbReference>
<evidence type="ECO:0000256" key="6">
    <source>
        <dbReference type="ARBA" id="ARBA00022777"/>
    </source>
</evidence>
<dbReference type="PANTHER" id="PTHR45339:SF1">
    <property type="entry name" value="HYBRID SIGNAL TRANSDUCTION HISTIDINE KINASE J"/>
    <property type="match status" value="1"/>
</dbReference>
<protein>
    <recommendedName>
        <fullName evidence="10">Sensory/regulatory protein RpfC</fullName>
        <ecNumber evidence="2">2.7.13.3</ecNumber>
    </recommendedName>
</protein>
<feature type="domain" description="PAS" evidence="15">
    <location>
        <begin position="336"/>
        <end position="371"/>
    </location>
</feature>
<feature type="modified residue" description="4-aspartylphosphate" evidence="11">
    <location>
        <position position="58"/>
    </location>
</feature>
<evidence type="ECO:0000256" key="1">
    <source>
        <dbReference type="ARBA" id="ARBA00000085"/>
    </source>
</evidence>
<dbReference type="GO" id="GO:0006355">
    <property type="term" value="P:regulation of DNA-templated transcription"/>
    <property type="evidence" value="ECO:0007669"/>
    <property type="project" value="InterPro"/>
</dbReference>
<keyword evidence="3 11" id="KW-0597">Phosphoprotein</keyword>
<dbReference type="EMBL" id="PFFQ01000019">
    <property type="protein sequence ID" value="PIW17837.1"/>
    <property type="molecule type" value="Genomic_DNA"/>
</dbReference>